<gene>
    <name evidence="1" type="ORF">IE53DRAFT_317301</name>
</gene>
<proteinExistence type="predicted"/>
<evidence type="ECO:0000313" key="2">
    <source>
        <dbReference type="Proteomes" id="UP000245626"/>
    </source>
</evidence>
<keyword evidence="2" id="KW-1185">Reference proteome</keyword>
<protein>
    <submittedName>
        <fullName evidence="1">Uncharacterized protein</fullName>
    </submittedName>
</protein>
<organism evidence="1 2">
    <name type="scientific">Violaceomyces palustris</name>
    <dbReference type="NCBI Taxonomy" id="1673888"/>
    <lineage>
        <taxon>Eukaryota</taxon>
        <taxon>Fungi</taxon>
        <taxon>Dikarya</taxon>
        <taxon>Basidiomycota</taxon>
        <taxon>Ustilaginomycotina</taxon>
        <taxon>Ustilaginomycetes</taxon>
        <taxon>Violaceomycetales</taxon>
        <taxon>Violaceomycetaceae</taxon>
        <taxon>Violaceomyces</taxon>
    </lineage>
</organism>
<accession>A0ACD0NV10</accession>
<dbReference type="EMBL" id="KZ820025">
    <property type="protein sequence ID" value="PWN49627.1"/>
    <property type="molecule type" value="Genomic_DNA"/>
</dbReference>
<dbReference type="Proteomes" id="UP000245626">
    <property type="component" value="Unassembled WGS sequence"/>
</dbReference>
<sequence>MATSVSTPPVSVPQSRRPKMKLSLSSEQRADFSAAVQASQQQFTSDTSHLPKSTNMGMSASAAAAAMSTNPFNHSALSPHSWEEDETEEETKRVRESLKAKQQQQQKATFLKAVPAVFVSSIESALPFYKEMLSFTTIGKPDSYQAKLRRAPATTSSPASPVGYKRPMNGLTQACPPVAIDEGVRIVLRVRPKEWGEFNAEGNGPPQLWIVVGDVDELFRELVARDEQLRPKGDNYFPEFNFGKARIMGKPQNKAWGTRELIVLDSDGNKIVFYHEL</sequence>
<reference evidence="1 2" key="1">
    <citation type="journal article" date="2018" name="Mol. Biol. Evol.">
        <title>Broad Genomic Sampling Reveals a Smut Pathogenic Ancestry of the Fungal Clade Ustilaginomycotina.</title>
        <authorList>
            <person name="Kijpornyongpan T."/>
            <person name="Mondo S.J."/>
            <person name="Barry K."/>
            <person name="Sandor L."/>
            <person name="Lee J."/>
            <person name="Lipzen A."/>
            <person name="Pangilinan J."/>
            <person name="LaButti K."/>
            <person name="Hainaut M."/>
            <person name="Henrissat B."/>
            <person name="Grigoriev I.V."/>
            <person name="Spatafora J.W."/>
            <person name="Aime M.C."/>
        </authorList>
    </citation>
    <scope>NUCLEOTIDE SEQUENCE [LARGE SCALE GENOMIC DNA]</scope>
    <source>
        <strain evidence="1 2">SA 807</strain>
    </source>
</reference>
<evidence type="ECO:0000313" key="1">
    <source>
        <dbReference type="EMBL" id="PWN49627.1"/>
    </source>
</evidence>
<name>A0ACD0NV10_9BASI</name>